<dbReference type="Proteomes" id="UP000233551">
    <property type="component" value="Unassembled WGS sequence"/>
</dbReference>
<dbReference type="EMBL" id="MTKT01004939">
    <property type="protein sequence ID" value="OWM69083.1"/>
    <property type="molecule type" value="Genomic_DNA"/>
</dbReference>
<evidence type="ECO:0000259" key="4">
    <source>
        <dbReference type="Pfam" id="PF04783"/>
    </source>
</evidence>
<comment type="caution">
    <text evidence="5">The sequence shown here is derived from an EMBL/GenBank/DDBJ whole genome shotgun (WGS) entry which is preliminary data.</text>
</comment>
<protein>
    <submittedName>
        <fullName evidence="5">Uncharacterized protein</fullName>
    </submittedName>
</protein>
<evidence type="ECO:0000313" key="7">
    <source>
        <dbReference type="Proteomes" id="UP000197138"/>
    </source>
</evidence>
<keyword evidence="8" id="KW-1185">Reference proteome</keyword>
<accession>A0A218W959</accession>
<reference evidence="7" key="1">
    <citation type="journal article" date="2017" name="Plant J.">
        <title>The pomegranate (Punica granatum L.) genome and the genomics of punicalagin biosynthesis.</title>
        <authorList>
            <person name="Qin G."/>
            <person name="Xu C."/>
            <person name="Ming R."/>
            <person name="Tang H."/>
            <person name="Guyot R."/>
            <person name="Kramer E.M."/>
            <person name="Hu Y."/>
            <person name="Yi X."/>
            <person name="Qi Y."/>
            <person name="Xu X."/>
            <person name="Gao Z."/>
            <person name="Pan H."/>
            <person name="Jian J."/>
            <person name="Tian Y."/>
            <person name="Yue Z."/>
            <person name="Xu Y."/>
        </authorList>
    </citation>
    <scope>NUCLEOTIDE SEQUENCE [LARGE SCALE GENOMIC DNA]</scope>
    <source>
        <strain evidence="7">cv. Dabenzi</strain>
    </source>
</reference>
<reference evidence="6 8" key="3">
    <citation type="submission" date="2017-11" db="EMBL/GenBank/DDBJ databases">
        <title>De-novo sequencing of pomegranate (Punica granatum L.) genome.</title>
        <authorList>
            <person name="Akparov Z."/>
            <person name="Amiraslanov A."/>
            <person name="Hajiyeva S."/>
            <person name="Abbasov M."/>
            <person name="Kaur K."/>
            <person name="Hamwieh A."/>
            <person name="Solovyev V."/>
            <person name="Salamov A."/>
            <person name="Braich B."/>
            <person name="Kosarev P."/>
            <person name="Mahmoud A."/>
            <person name="Hajiyev E."/>
            <person name="Babayeva S."/>
            <person name="Izzatullayeva V."/>
            <person name="Mammadov A."/>
            <person name="Mammadov A."/>
            <person name="Sharifova S."/>
            <person name="Ojaghi J."/>
            <person name="Eynullazada K."/>
            <person name="Bayramov B."/>
            <person name="Abdulazimova A."/>
            <person name="Shahmuradov I."/>
        </authorList>
    </citation>
    <scope>NUCLEOTIDE SEQUENCE [LARGE SCALE GENOMIC DNA]</scope>
    <source>
        <strain evidence="6">AG2017</strain>
        <strain evidence="8">cv. AG2017</strain>
        <tissue evidence="6">Leaf</tissue>
    </source>
</reference>
<dbReference type="InterPro" id="IPR006868">
    <property type="entry name" value="DUF630"/>
</dbReference>
<feature type="domain" description="DUF632" evidence="3">
    <location>
        <begin position="326"/>
        <end position="666"/>
    </location>
</feature>
<dbReference type="OrthoDB" id="694308at2759"/>
<evidence type="ECO:0000313" key="6">
    <source>
        <dbReference type="EMBL" id="PKI73292.1"/>
    </source>
</evidence>
<feature type="coiled-coil region" evidence="1">
    <location>
        <begin position="734"/>
        <end position="761"/>
    </location>
</feature>
<evidence type="ECO:0000313" key="5">
    <source>
        <dbReference type="EMBL" id="OWM69083.1"/>
    </source>
</evidence>
<organism evidence="5 7">
    <name type="scientific">Punica granatum</name>
    <name type="common">Pomegranate</name>
    <dbReference type="NCBI Taxonomy" id="22663"/>
    <lineage>
        <taxon>Eukaryota</taxon>
        <taxon>Viridiplantae</taxon>
        <taxon>Streptophyta</taxon>
        <taxon>Embryophyta</taxon>
        <taxon>Tracheophyta</taxon>
        <taxon>Spermatophyta</taxon>
        <taxon>Magnoliopsida</taxon>
        <taxon>eudicotyledons</taxon>
        <taxon>Gunneridae</taxon>
        <taxon>Pentapetalae</taxon>
        <taxon>rosids</taxon>
        <taxon>malvids</taxon>
        <taxon>Myrtales</taxon>
        <taxon>Lythraceae</taxon>
        <taxon>Punica</taxon>
    </lineage>
</organism>
<dbReference type="InterPro" id="IPR006867">
    <property type="entry name" value="DUF632"/>
</dbReference>
<feature type="compositionally biased region" description="Polar residues" evidence="2">
    <location>
        <begin position="294"/>
        <end position="308"/>
    </location>
</feature>
<sequence length="769" mass="86334">MGAANSKVEEDKALRLCSERKKFVRQALDGRCSLAAAHVAYVQSLRNAGTALRKFVEPEGPMESSLYTSTSATPEPLALTEKSVSHFSLSPAPSLSRRLDNAETFSPTPSPPTSLRVNHMKFRGSYSTKVEERPALPMIRTVTSSAVPKDTPHSTNKPETSAFEDPQVPLGTSPWDYFGLSHPIDQLSSQERKWGGQESENLDHIVRHEEDKLIFHEEDENEASVSGTEGSRDSEDEFDEPSTDTLVRRFENLNRVNGQGVGSPSTTMRSATSIASETEFLRDEGNSPDLSPLRDTSSAANLGTNSKKTPIKEGQTGTKVPPKEFVASIRDIEFLFVKASESGGEVPRMLEANKLHFRPILPKRESGPLACTYFRACFFCGEDRRHVQEEPAQATIKYLTWHRTASSRSSSSRNLLGMNPKEDSEDPSASLFDNFCMNSGSHASTLDRLYAWERKLYDEVKASELVRRQYDMKCRHLRQLQSKRERSDQIDRTRAVVKDLYSRIKVAIHRIDSISKRIEELRDGELQPQLEELIEGLIRMWEVMFECHKRQFQIISAAQIVTDLAASMRSESHRQITLNLESDLNSLAVSFVKWINAQKSYLQSIDNWLHKCVSIPQKTTRRRRGTPAPQIRKFGPPIYVTCGVWLETLDSLPTKPVTDSIKALTVETSRFLPRQDKNRGKSLSRAPSTLGRAEDGTDSAVNKLRDDASEDWGSGFDCFRSGLVGFLGQLNDYSEAAVKKYAELNKAIENAKAVYEQFKSQSQQVHEGS</sequence>
<feature type="domain" description="DUF630" evidence="4">
    <location>
        <begin position="1"/>
        <end position="59"/>
    </location>
</feature>
<dbReference type="STRING" id="22663.A0A218W959"/>
<dbReference type="PANTHER" id="PTHR21450:SF6">
    <property type="entry name" value="EXPRESSED PROTEIN"/>
    <property type="match status" value="1"/>
</dbReference>
<dbReference type="EMBL" id="PGOL01000277">
    <property type="protein sequence ID" value="PKI73292.1"/>
    <property type="molecule type" value="Genomic_DNA"/>
</dbReference>
<name>A0A218W959_PUNGR</name>
<dbReference type="AlphaFoldDB" id="A0A218W959"/>
<proteinExistence type="predicted"/>
<reference evidence="5" key="2">
    <citation type="submission" date="2017-06" db="EMBL/GenBank/DDBJ databases">
        <title>The pomegranate genome and the genomics of punicalagin biosynthesis.</title>
        <authorList>
            <person name="Xu C."/>
        </authorList>
    </citation>
    <scope>NUCLEOTIDE SEQUENCE [LARGE SCALE GENOMIC DNA]</scope>
    <source>
        <tissue evidence="5">Fresh leaf</tissue>
    </source>
</reference>
<dbReference type="PANTHER" id="PTHR21450">
    <property type="entry name" value="PROTEIN ALTERED PHOSPHATE STARVATION RESPONSE 1"/>
    <property type="match status" value="1"/>
</dbReference>
<dbReference type="GeneID" id="116211064"/>
<evidence type="ECO:0000259" key="3">
    <source>
        <dbReference type="Pfam" id="PF04782"/>
    </source>
</evidence>
<dbReference type="Proteomes" id="UP000197138">
    <property type="component" value="Unassembled WGS sequence"/>
</dbReference>
<gene>
    <name evidence="5" type="ORF">CDL15_Pgr025270</name>
    <name evidence="6" type="ORF">CRG98_006230</name>
</gene>
<evidence type="ECO:0000256" key="1">
    <source>
        <dbReference type="SAM" id="Coils"/>
    </source>
</evidence>
<dbReference type="Pfam" id="PF04782">
    <property type="entry name" value="DUF632"/>
    <property type="match status" value="1"/>
</dbReference>
<evidence type="ECO:0000256" key="2">
    <source>
        <dbReference type="SAM" id="MobiDB-lite"/>
    </source>
</evidence>
<dbReference type="Pfam" id="PF04783">
    <property type="entry name" value="DUF630"/>
    <property type="match status" value="1"/>
</dbReference>
<feature type="region of interest" description="Disordered" evidence="2">
    <location>
        <begin position="675"/>
        <end position="699"/>
    </location>
</feature>
<feature type="region of interest" description="Disordered" evidence="2">
    <location>
        <begin position="144"/>
        <end position="169"/>
    </location>
</feature>
<feature type="region of interest" description="Disordered" evidence="2">
    <location>
        <begin position="216"/>
        <end position="242"/>
    </location>
</feature>
<evidence type="ECO:0000313" key="8">
    <source>
        <dbReference type="Proteomes" id="UP000233551"/>
    </source>
</evidence>
<keyword evidence="1" id="KW-0175">Coiled coil</keyword>
<feature type="region of interest" description="Disordered" evidence="2">
    <location>
        <begin position="282"/>
        <end position="319"/>
    </location>
</feature>